<accession>A0A9P4YA43</accession>
<protein>
    <submittedName>
        <fullName evidence="1">Uncharacterized protein</fullName>
    </submittedName>
</protein>
<dbReference type="EMBL" id="MU032345">
    <property type="protein sequence ID" value="KAF3769286.1"/>
    <property type="molecule type" value="Genomic_DNA"/>
</dbReference>
<dbReference type="GeneID" id="63832243"/>
<reference evidence="1" key="1">
    <citation type="journal article" date="2020" name="Phytopathology">
        <title>Genome sequence of the chestnut blight fungus Cryphonectria parasitica EP155: A fundamental resource for an archetypical invasive plant pathogen.</title>
        <authorList>
            <person name="Crouch J.A."/>
            <person name="Dawe A."/>
            <person name="Aerts A."/>
            <person name="Barry K."/>
            <person name="Churchill A.C.L."/>
            <person name="Grimwood J."/>
            <person name="Hillman B."/>
            <person name="Milgroom M.G."/>
            <person name="Pangilinan J."/>
            <person name="Smith M."/>
            <person name="Salamov A."/>
            <person name="Schmutz J."/>
            <person name="Yadav J."/>
            <person name="Grigoriev I.V."/>
            <person name="Nuss D."/>
        </authorList>
    </citation>
    <scope>NUCLEOTIDE SEQUENCE</scope>
    <source>
        <strain evidence="1">EP155</strain>
    </source>
</reference>
<sequence length="97" mass="10527">MIFLSQSRTTSNQERGRKCPVGGLLLGSEASIWGETQGNLSYCWPRCPLSTPRGQRKRGSAVNAWWGPDRTEAGLVASPGDRGASRRTVSICSALEF</sequence>
<evidence type="ECO:0000313" key="2">
    <source>
        <dbReference type="Proteomes" id="UP000803844"/>
    </source>
</evidence>
<dbReference type="RefSeq" id="XP_040780247.1">
    <property type="nucleotide sequence ID" value="XM_040915114.1"/>
</dbReference>
<proteinExistence type="predicted"/>
<dbReference type="AlphaFoldDB" id="A0A9P4YA43"/>
<keyword evidence="2" id="KW-1185">Reference proteome</keyword>
<organism evidence="1 2">
    <name type="scientific">Cryphonectria parasitica (strain ATCC 38755 / EP155)</name>
    <dbReference type="NCBI Taxonomy" id="660469"/>
    <lineage>
        <taxon>Eukaryota</taxon>
        <taxon>Fungi</taxon>
        <taxon>Dikarya</taxon>
        <taxon>Ascomycota</taxon>
        <taxon>Pezizomycotina</taxon>
        <taxon>Sordariomycetes</taxon>
        <taxon>Sordariomycetidae</taxon>
        <taxon>Diaporthales</taxon>
        <taxon>Cryphonectriaceae</taxon>
        <taxon>Cryphonectria-Endothia species complex</taxon>
        <taxon>Cryphonectria</taxon>
    </lineage>
</organism>
<dbReference type="Proteomes" id="UP000803844">
    <property type="component" value="Unassembled WGS sequence"/>
</dbReference>
<comment type="caution">
    <text evidence="1">The sequence shown here is derived from an EMBL/GenBank/DDBJ whole genome shotgun (WGS) entry which is preliminary data.</text>
</comment>
<name>A0A9P4YA43_CRYP1</name>
<gene>
    <name evidence="1" type="ORF">M406DRAFT_104728</name>
</gene>
<evidence type="ECO:0000313" key="1">
    <source>
        <dbReference type="EMBL" id="KAF3769286.1"/>
    </source>
</evidence>